<protein>
    <submittedName>
        <fullName evidence="5">Glycosyltransferase</fullName>
    </submittedName>
</protein>
<dbReference type="RefSeq" id="WP_332269929.1">
    <property type="nucleotide sequence ID" value="NZ_JAYEPP010000009.1"/>
</dbReference>
<name>A0A6S6I510_ERYRH</name>
<evidence type="ECO:0000256" key="2">
    <source>
        <dbReference type="ARBA" id="ARBA00022676"/>
    </source>
</evidence>
<dbReference type="Gene3D" id="3.90.550.10">
    <property type="entry name" value="Spore Coat Polysaccharide Biosynthesis Protein SpsA, Chain A"/>
    <property type="match status" value="1"/>
</dbReference>
<proteinExistence type="inferred from homology"/>
<evidence type="ECO:0000256" key="3">
    <source>
        <dbReference type="ARBA" id="ARBA00022679"/>
    </source>
</evidence>
<accession>A0A6S6I510</accession>
<dbReference type="SUPFAM" id="SSF53448">
    <property type="entry name" value="Nucleotide-diphospho-sugar transferases"/>
    <property type="match status" value="1"/>
</dbReference>
<reference evidence="5" key="1">
    <citation type="submission" date="2020-02" db="EMBL/GenBank/DDBJ databases">
        <title>Development of a multiplex PCR-based assay for rapid serotyping of Erysipelothrix species.</title>
        <authorList>
            <person name="Shimoji Y."/>
            <person name="Shiraiwa K."/>
            <person name="Tominaga H."/>
            <person name="Nishikawa S."/>
            <person name="Eguchi M."/>
            <person name="Hikono H."/>
            <person name="Ogawa Y."/>
        </authorList>
    </citation>
    <scope>NUCLEOTIDE SEQUENCE</scope>
    <source>
        <strain evidence="5">Kaparek</strain>
    </source>
</reference>
<keyword evidence="2" id="KW-0328">Glycosyltransferase</keyword>
<dbReference type="Pfam" id="PF00535">
    <property type="entry name" value="Glycos_transf_2"/>
    <property type="match status" value="1"/>
</dbReference>
<dbReference type="GO" id="GO:0016757">
    <property type="term" value="F:glycosyltransferase activity"/>
    <property type="evidence" value="ECO:0007669"/>
    <property type="project" value="UniProtKB-KW"/>
</dbReference>
<feature type="domain" description="Glycosyltransferase 2-like" evidence="4">
    <location>
        <begin position="10"/>
        <end position="170"/>
    </location>
</feature>
<dbReference type="InterPro" id="IPR029044">
    <property type="entry name" value="Nucleotide-diphossugar_trans"/>
</dbReference>
<dbReference type="EMBL" id="LC528601">
    <property type="protein sequence ID" value="BCB22645.1"/>
    <property type="molecule type" value="Genomic_DNA"/>
</dbReference>
<evidence type="ECO:0000259" key="4">
    <source>
        <dbReference type="Pfam" id="PF00535"/>
    </source>
</evidence>
<dbReference type="PANTHER" id="PTHR43685:SF5">
    <property type="entry name" value="GLYCOSYLTRANSFERASE EPSE-RELATED"/>
    <property type="match status" value="1"/>
</dbReference>
<keyword evidence="3 5" id="KW-0808">Transferase</keyword>
<organism evidence="5">
    <name type="scientific">Erysipelothrix rhusiopathiae</name>
    <dbReference type="NCBI Taxonomy" id="1648"/>
    <lineage>
        <taxon>Bacteria</taxon>
        <taxon>Bacillati</taxon>
        <taxon>Bacillota</taxon>
        <taxon>Erysipelotrichia</taxon>
        <taxon>Erysipelotrichales</taxon>
        <taxon>Erysipelotrichaceae</taxon>
        <taxon>Erysipelothrix</taxon>
    </lineage>
</organism>
<dbReference type="AlphaFoldDB" id="A0A6S6I510"/>
<evidence type="ECO:0000313" key="5">
    <source>
        <dbReference type="EMBL" id="BCB22645.1"/>
    </source>
</evidence>
<comment type="similarity">
    <text evidence="1">Belongs to the glycosyltransferase 2 family.</text>
</comment>
<dbReference type="PANTHER" id="PTHR43685">
    <property type="entry name" value="GLYCOSYLTRANSFERASE"/>
    <property type="match status" value="1"/>
</dbReference>
<sequence length="284" mass="32761">MKVMKRQKFSVLMSVYGKEKSDYLDLALKSIFESTVYPDQVILVEDGPIPTELRQVINKYKENNEIISPSTPQNMGLTNALNLGLQYCTYDLIARMDTDDYCHPCRFEKQLALFEDESIIVVGSDVAEFVETHEKIISVKKMPIEGETIKKYSFSRNPFNHPSVMFRKKAVIGVSGYENFRFFEDYHLWLKLLNSYPPSSFRNIDECLVSMRTVDDLYDRRGGWSYCKDISAFRYDIIKKKLVPTSKTIVSGAAACIVALLPNNVRKRIYLNLLRSPKVISEKK</sequence>
<dbReference type="InterPro" id="IPR001173">
    <property type="entry name" value="Glyco_trans_2-like"/>
</dbReference>
<evidence type="ECO:0000256" key="1">
    <source>
        <dbReference type="ARBA" id="ARBA00006739"/>
    </source>
</evidence>
<dbReference type="InterPro" id="IPR050834">
    <property type="entry name" value="Glycosyltransf_2"/>
</dbReference>